<name>A0A100WWM0_MYCFO</name>
<evidence type="ECO:0000313" key="2">
    <source>
        <dbReference type="Proteomes" id="UP000069705"/>
    </source>
</evidence>
<dbReference type="EMBL" id="BCSZ01000059">
    <property type="protein sequence ID" value="GAT05459.1"/>
    <property type="molecule type" value="Genomic_DNA"/>
</dbReference>
<dbReference type="InterPro" id="IPR055869">
    <property type="entry name" value="DUF7446"/>
</dbReference>
<dbReference type="RefSeq" id="WP_131809116.1">
    <property type="nucleotide sequence ID" value="NZ_BCSZ01000059.1"/>
</dbReference>
<organism evidence="1 2">
    <name type="scientific">Mycolicibacterium fortuitum subsp. acetamidolyticum</name>
    <dbReference type="NCBI Taxonomy" id="144550"/>
    <lineage>
        <taxon>Bacteria</taxon>
        <taxon>Bacillati</taxon>
        <taxon>Actinomycetota</taxon>
        <taxon>Actinomycetes</taxon>
        <taxon>Mycobacteriales</taxon>
        <taxon>Mycobacteriaceae</taxon>
        <taxon>Mycolicibacterium</taxon>
    </lineage>
</organism>
<evidence type="ECO:0000313" key="1">
    <source>
        <dbReference type="EMBL" id="GAT05459.1"/>
    </source>
</evidence>
<dbReference type="Pfam" id="PF24233">
    <property type="entry name" value="DUF7446"/>
    <property type="match status" value="1"/>
</dbReference>
<protein>
    <submittedName>
        <fullName evidence="1">Uncharacterized protein</fullName>
    </submittedName>
</protein>
<dbReference type="Proteomes" id="UP000069705">
    <property type="component" value="Unassembled WGS sequence"/>
</dbReference>
<reference evidence="2" key="2">
    <citation type="submission" date="2016-02" db="EMBL/GenBank/DDBJ databases">
        <title>Draft genome sequence of five rapidly growing Mycobacterium species.</title>
        <authorList>
            <person name="Katahira K."/>
            <person name="Gotou Y."/>
            <person name="Iida K."/>
            <person name="Ogura Y."/>
            <person name="Hayashi T."/>
        </authorList>
    </citation>
    <scope>NUCLEOTIDE SEQUENCE [LARGE SCALE GENOMIC DNA]</scope>
    <source>
        <strain evidence="2">JCM6368</strain>
    </source>
</reference>
<proteinExistence type="predicted"/>
<gene>
    <name evidence="1" type="ORF">RMCFA_5570</name>
</gene>
<sequence length="116" mass="12709">MANGMPTHSGRVARIKKRYFGIQEGPFSGKINVGLLNPSNTEFLAGEDIVDPDDGELAPGIEDYLSRLHHEDCTDMAIQVVAEHILKRYDGNLVVDCKDGTTCEIQVTKTAAEFSD</sequence>
<accession>A0A100WWM0</accession>
<dbReference type="AlphaFoldDB" id="A0A100WWM0"/>
<reference evidence="1 2" key="1">
    <citation type="journal article" date="2016" name="Genome Announc.">
        <title>Draft Genome Sequences of Five Rapidly Growing Mycobacterium Species, M. thermoresistibile, M. fortuitum subsp. acetamidolyticum, M. canariasense, M. brisbanense, and M. novocastrense.</title>
        <authorList>
            <person name="Katahira K."/>
            <person name="Ogura Y."/>
            <person name="Gotoh Y."/>
            <person name="Hayashi T."/>
        </authorList>
    </citation>
    <scope>NUCLEOTIDE SEQUENCE [LARGE SCALE GENOMIC DNA]</scope>
    <source>
        <strain evidence="1 2">JCM6368</strain>
    </source>
</reference>
<comment type="caution">
    <text evidence="1">The sequence shown here is derived from an EMBL/GenBank/DDBJ whole genome shotgun (WGS) entry which is preliminary data.</text>
</comment>